<reference evidence="3 4" key="1">
    <citation type="submission" date="2020-03" db="EMBL/GenBank/DDBJ databases">
        <title>Genomic Encyclopedia of Type Strains, Phase IV (KMG-IV): sequencing the most valuable type-strain genomes for metagenomic binning, comparative biology and taxonomic classification.</title>
        <authorList>
            <person name="Goeker M."/>
        </authorList>
    </citation>
    <scope>NUCLEOTIDE SEQUENCE [LARGE SCALE GENOMIC DNA]</scope>
    <source>
        <strain evidence="3 4">DSM 27651</strain>
    </source>
</reference>
<sequence>MRLFLILAATATVASPALASDRRDTHWLDYRTDIAEARRELASDLRRADTRQDRNEAYAEYRRELADARRDYNQEVRERRGRRGTVRVED</sequence>
<evidence type="ECO:0000256" key="2">
    <source>
        <dbReference type="SAM" id="SignalP"/>
    </source>
</evidence>
<feature type="signal peptide" evidence="2">
    <location>
        <begin position="1"/>
        <end position="19"/>
    </location>
</feature>
<dbReference type="RefSeq" id="WP_167951687.1">
    <property type="nucleotide sequence ID" value="NZ_JAATJE010000001.1"/>
</dbReference>
<dbReference type="Proteomes" id="UP000734218">
    <property type="component" value="Unassembled WGS sequence"/>
</dbReference>
<feature type="coiled-coil region" evidence="1">
    <location>
        <begin position="51"/>
        <end position="78"/>
    </location>
</feature>
<keyword evidence="1" id="KW-0175">Coiled coil</keyword>
<feature type="chain" id="PRO_5046600150" evidence="2">
    <location>
        <begin position="20"/>
        <end position="90"/>
    </location>
</feature>
<gene>
    <name evidence="3" type="ORF">GGR88_000004</name>
</gene>
<evidence type="ECO:0000313" key="3">
    <source>
        <dbReference type="EMBL" id="NJC32530.1"/>
    </source>
</evidence>
<accession>A0ABX0XH50</accession>
<organism evidence="3 4">
    <name type="scientific">Sphingomonas jejuensis</name>
    <dbReference type="NCBI Taxonomy" id="904715"/>
    <lineage>
        <taxon>Bacteria</taxon>
        <taxon>Pseudomonadati</taxon>
        <taxon>Pseudomonadota</taxon>
        <taxon>Alphaproteobacteria</taxon>
        <taxon>Sphingomonadales</taxon>
        <taxon>Sphingomonadaceae</taxon>
        <taxon>Sphingomonas</taxon>
    </lineage>
</organism>
<protein>
    <submittedName>
        <fullName evidence="3">Uncharacterized protein</fullName>
    </submittedName>
</protein>
<evidence type="ECO:0000313" key="4">
    <source>
        <dbReference type="Proteomes" id="UP000734218"/>
    </source>
</evidence>
<dbReference type="EMBL" id="JAATJE010000001">
    <property type="protein sequence ID" value="NJC32530.1"/>
    <property type="molecule type" value="Genomic_DNA"/>
</dbReference>
<proteinExistence type="predicted"/>
<keyword evidence="2" id="KW-0732">Signal</keyword>
<name>A0ABX0XH50_9SPHN</name>
<comment type="caution">
    <text evidence="3">The sequence shown here is derived from an EMBL/GenBank/DDBJ whole genome shotgun (WGS) entry which is preliminary data.</text>
</comment>
<evidence type="ECO:0000256" key="1">
    <source>
        <dbReference type="SAM" id="Coils"/>
    </source>
</evidence>
<keyword evidence="4" id="KW-1185">Reference proteome</keyword>